<evidence type="ECO:0000313" key="1">
    <source>
        <dbReference type="EMBL" id="KAF2625274.1"/>
    </source>
</evidence>
<sequence length="298" mass="31264">MRSSVVLSLLLPAIVSASPVVDQKALNALFCKVNNFVIHHCACQRAVATTYCPKFIGIVTSTISKTTTQIFASATVTVTTTSTGGATTTTLTNKETITTYTTVTDTTTSTWLSAMTLTTSTVTATYLNSAYTAGGGVGPVKRAVKATKPTCTPTTWSTAYVSTVCSCLSIPTPSTTRTAIVTLAQGTTTITNIAVVTLSSTAITVVIVTYTSTDTISITTVGSSTVIAYATATTIASDGPQCRKYPHSYNANLQNSGFISNYFKGATSELNGYQESVSFRTSGLQLYFPDKQAFYGAE</sequence>
<name>A0ACB6RVW1_9PLEO</name>
<comment type="caution">
    <text evidence="1">The sequence shown here is derived from an EMBL/GenBank/DDBJ whole genome shotgun (WGS) entry which is preliminary data.</text>
</comment>
<evidence type="ECO:0000313" key="2">
    <source>
        <dbReference type="Proteomes" id="UP000799754"/>
    </source>
</evidence>
<keyword evidence="2" id="KW-1185">Reference proteome</keyword>
<dbReference type="Proteomes" id="UP000799754">
    <property type="component" value="Unassembled WGS sequence"/>
</dbReference>
<accession>A0ACB6RVW1</accession>
<organism evidence="1 2">
    <name type="scientific">Macroventuria anomochaeta</name>
    <dbReference type="NCBI Taxonomy" id="301207"/>
    <lineage>
        <taxon>Eukaryota</taxon>
        <taxon>Fungi</taxon>
        <taxon>Dikarya</taxon>
        <taxon>Ascomycota</taxon>
        <taxon>Pezizomycotina</taxon>
        <taxon>Dothideomycetes</taxon>
        <taxon>Pleosporomycetidae</taxon>
        <taxon>Pleosporales</taxon>
        <taxon>Pleosporineae</taxon>
        <taxon>Didymellaceae</taxon>
        <taxon>Macroventuria</taxon>
    </lineage>
</organism>
<gene>
    <name evidence="1" type="ORF">BU25DRAFT_423362</name>
</gene>
<protein>
    <submittedName>
        <fullName evidence="1">Uncharacterized protein</fullName>
    </submittedName>
</protein>
<reference evidence="1" key="1">
    <citation type="journal article" date="2020" name="Stud. Mycol.">
        <title>101 Dothideomycetes genomes: a test case for predicting lifestyles and emergence of pathogens.</title>
        <authorList>
            <person name="Haridas S."/>
            <person name="Albert R."/>
            <person name="Binder M."/>
            <person name="Bloem J."/>
            <person name="Labutti K."/>
            <person name="Salamov A."/>
            <person name="Andreopoulos B."/>
            <person name="Baker S."/>
            <person name="Barry K."/>
            <person name="Bills G."/>
            <person name="Bluhm B."/>
            <person name="Cannon C."/>
            <person name="Castanera R."/>
            <person name="Culley D."/>
            <person name="Daum C."/>
            <person name="Ezra D."/>
            <person name="Gonzalez J."/>
            <person name="Henrissat B."/>
            <person name="Kuo A."/>
            <person name="Liang C."/>
            <person name="Lipzen A."/>
            <person name="Lutzoni F."/>
            <person name="Magnuson J."/>
            <person name="Mondo S."/>
            <person name="Nolan M."/>
            <person name="Ohm R."/>
            <person name="Pangilinan J."/>
            <person name="Park H.-J."/>
            <person name="Ramirez L."/>
            <person name="Alfaro M."/>
            <person name="Sun H."/>
            <person name="Tritt A."/>
            <person name="Yoshinaga Y."/>
            <person name="Zwiers L.-H."/>
            <person name="Turgeon B."/>
            <person name="Goodwin S."/>
            <person name="Spatafora J."/>
            <person name="Crous P."/>
            <person name="Grigoriev I."/>
        </authorList>
    </citation>
    <scope>NUCLEOTIDE SEQUENCE</scope>
    <source>
        <strain evidence="1">CBS 525.71</strain>
    </source>
</reference>
<dbReference type="EMBL" id="MU006726">
    <property type="protein sequence ID" value="KAF2625274.1"/>
    <property type="molecule type" value="Genomic_DNA"/>
</dbReference>
<proteinExistence type="predicted"/>